<dbReference type="Proteomes" id="UP000245021">
    <property type="component" value="Unassembled WGS sequence"/>
</dbReference>
<evidence type="ECO:0000313" key="8">
    <source>
        <dbReference type="Proteomes" id="UP000245021"/>
    </source>
</evidence>
<dbReference type="Gene3D" id="3.40.1410.10">
    <property type="entry name" value="Chorismate lyase-like"/>
    <property type="match status" value="1"/>
</dbReference>
<evidence type="ECO:0000256" key="5">
    <source>
        <dbReference type="NCBIfam" id="TIGR02404"/>
    </source>
</evidence>
<dbReference type="PANTHER" id="PTHR44846">
    <property type="entry name" value="MANNOSYL-D-GLYCERATE TRANSPORT/METABOLISM SYSTEM REPRESSOR MNGR-RELATED"/>
    <property type="match status" value="1"/>
</dbReference>
<dbReference type="Pfam" id="PF07702">
    <property type="entry name" value="UTRA"/>
    <property type="match status" value="1"/>
</dbReference>
<name>A0A2R5HFE6_9LACT</name>
<dbReference type="InterPro" id="IPR036388">
    <property type="entry name" value="WH-like_DNA-bd_sf"/>
</dbReference>
<dbReference type="Gene3D" id="1.10.10.10">
    <property type="entry name" value="Winged helix-like DNA-binding domain superfamily/Winged helix DNA-binding domain"/>
    <property type="match status" value="1"/>
</dbReference>
<evidence type="ECO:0000259" key="6">
    <source>
        <dbReference type="PROSITE" id="PS50949"/>
    </source>
</evidence>
<protein>
    <recommendedName>
        <fullName evidence="5">Trehalose operon repressor</fullName>
    </recommendedName>
</protein>
<dbReference type="SUPFAM" id="SSF46785">
    <property type="entry name" value="Winged helix' DNA-binding domain"/>
    <property type="match status" value="1"/>
</dbReference>
<dbReference type="GO" id="GO:0003700">
    <property type="term" value="F:DNA-binding transcription factor activity"/>
    <property type="evidence" value="ECO:0007669"/>
    <property type="project" value="UniProtKB-UniRule"/>
</dbReference>
<comment type="caution">
    <text evidence="7">The sequence shown here is derived from an EMBL/GenBank/DDBJ whole genome shotgun (WGS) entry which is preliminary data.</text>
</comment>
<evidence type="ECO:0000313" key="7">
    <source>
        <dbReference type="EMBL" id="GBG96025.1"/>
    </source>
</evidence>
<organism evidence="7 8">
    <name type="scientific">Lactococcus termiticola</name>
    <dbReference type="NCBI Taxonomy" id="2169526"/>
    <lineage>
        <taxon>Bacteria</taxon>
        <taxon>Bacillati</taxon>
        <taxon>Bacillota</taxon>
        <taxon>Bacilli</taxon>
        <taxon>Lactobacillales</taxon>
        <taxon>Streptococcaceae</taxon>
        <taxon>Lactococcus</taxon>
    </lineage>
</organism>
<dbReference type="InterPro" id="IPR028978">
    <property type="entry name" value="Chorismate_lyase_/UTRA_dom_sf"/>
</dbReference>
<feature type="domain" description="HTH gntR-type" evidence="6">
    <location>
        <begin position="1"/>
        <end position="69"/>
    </location>
</feature>
<dbReference type="AlphaFoldDB" id="A0A2R5HFE6"/>
<accession>A0A2R5HFE6</accession>
<dbReference type="InterPro" id="IPR036390">
    <property type="entry name" value="WH_DNA-bd_sf"/>
</dbReference>
<gene>
    <name evidence="7" type="primary">gntR_1</name>
    <name evidence="7" type="ORF">NtB2_00128</name>
</gene>
<dbReference type="PROSITE" id="PS50949">
    <property type="entry name" value="HTH_GNTR"/>
    <property type="match status" value="1"/>
</dbReference>
<dbReference type="InterPro" id="IPR050679">
    <property type="entry name" value="Bact_HTH_transcr_reg"/>
</dbReference>
<evidence type="ECO:0000256" key="1">
    <source>
        <dbReference type="ARBA" id="ARBA00022491"/>
    </source>
</evidence>
<reference evidence="7 8" key="1">
    <citation type="journal article" date="2018" name="Genome Announc.">
        <title>Draft Genome Sequence of Lactococcus sp. Strain NtB2 (JCM 32569), Isolated from the Gut of the Higher Termite Nasutitermes takasagoensis.</title>
        <authorList>
            <person name="Noda S."/>
            <person name="Aihara C."/>
            <person name="Yuki M."/>
            <person name="Ohkuma M."/>
        </authorList>
    </citation>
    <scope>NUCLEOTIDE SEQUENCE [LARGE SCALE GENOMIC DNA]</scope>
    <source>
        <strain evidence="7 8">NtB2</strain>
    </source>
</reference>
<keyword evidence="3" id="KW-0238">DNA-binding</keyword>
<dbReference type="OrthoDB" id="9816541at2"/>
<dbReference type="RefSeq" id="WP_109245013.1">
    <property type="nucleotide sequence ID" value="NZ_BFFO01000001.1"/>
</dbReference>
<dbReference type="PRINTS" id="PR00035">
    <property type="entry name" value="HTHGNTR"/>
</dbReference>
<dbReference type="SMART" id="SM00345">
    <property type="entry name" value="HTH_GNTR"/>
    <property type="match status" value="1"/>
</dbReference>
<dbReference type="GO" id="GO:0003677">
    <property type="term" value="F:DNA binding"/>
    <property type="evidence" value="ECO:0007669"/>
    <property type="project" value="UniProtKB-UniRule"/>
</dbReference>
<keyword evidence="8" id="KW-1185">Reference proteome</keyword>
<dbReference type="InterPro" id="IPR012770">
    <property type="entry name" value="TreR"/>
</dbReference>
<dbReference type="EMBL" id="BFFO01000001">
    <property type="protein sequence ID" value="GBG96025.1"/>
    <property type="molecule type" value="Genomic_DNA"/>
</dbReference>
<keyword evidence="1" id="KW-0678">Repressor</keyword>
<dbReference type="SUPFAM" id="SSF64288">
    <property type="entry name" value="Chorismate lyase-like"/>
    <property type="match status" value="1"/>
</dbReference>
<dbReference type="CDD" id="cd07377">
    <property type="entry name" value="WHTH_GntR"/>
    <property type="match status" value="1"/>
</dbReference>
<dbReference type="FunFam" id="3.40.1410.10:FF:000008">
    <property type="entry name" value="Transcriptional regulator, GntR family"/>
    <property type="match status" value="1"/>
</dbReference>
<evidence type="ECO:0000256" key="3">
    <source>
        <dbReference type="ARBA" id="ARBA00023125"/>
    </source>
</evidence>
<evidence type="ECO:0000256" key="4">
    <source>
        <dbReference type="ARBA" id="ARBA00023163"/>
    </source>
</evidence>
<dbReference type="PANTHER" id="PTHR44846:SF12">
    <property type="entry name" value="HTH-TYPE TRANSCRIPTIONAL REGULATOR TRER"/>
    <property type="match status" value="1"/>
</dbReference>
<dbReference type="SMART" id="SM00866">
    <property type="entry name" value="UTRA"/>
    <property type="match status" value="1"/>
</dbReference>
<dbReference type="NCBIfam" id="TIGR02404">
    <property type="entry name" value="trehalos_R_Bsub"/>
    <property type="match status" value="1"/>
</dbReference>
<evidence type="ECO:0000256" key="2">
    <source>
        <dbReference type="ARBA" id="ARBA00023015"/>
    </source>
</evidence>
<sequence>MKKYEKIASILEQEIFKDVYKENELLPSEHQLTELYGASRQTVRTALKLLEDKGLIQRRQGFGSIVIAHDKLRFPISGLTSYKELQESMGFVSETEVVSFETITIDEKLEKLTQFPLGSEVFRILRQRKIDGKAYVLDLDYLRKDRCPELSPEIAKDSIYQYLENVLGLHIAYAQKEITVDFVHDDDRKYLDLGQQDRHVVSIKSQVFLFDNSLFQYTESRHQVDKFRFTEFARRQKR</sequence>
<proteinExistence type="predicted"/>
<dbReference type="GO" id="GO:0045892">
    <property type="term" value="P:negative regulation of DNA-templated transcription"/>
    <property type="evidence" value="ECO:0007669"/>
    <property type="project" value="TreeGrafter"/>
</dbReference>
<keyword evidence="2" id="KW-0805">Transcription regulation</keyword>
<keyword evidence="4" id="KW-0804">Transcription</keyword>
<dbReference type="InterPro" id="IPR011663">
    <property type="entry name" value="UTRA"/>
</dbReference>
<dbReference type="InterPro" id="IPR000524">
    <property type="entry name" value="Tscrpt_reg_HTH_GntR"/>
</dbReference>
<dbReference type="Pfam" id="PF00392">
    <property type="entry name" value="GntR"/>
    <property type="match status" value="1"/>
</dbReference>